<evidence type="ECO:0000256" key="4">
    <source>
        <dbReference type="ARBA" id="ARBA00022927"/>
    </source>
</evidence>
<dbReference type="SUPFAM" id="SSF50978">
    <property type="entry name" value="WD40 repeat-like"/>
    <property type="match status" value="1"/>
</dbReference>
<dbReference type="Gene3D" id="2.130.10.10">
    <property type="entry name" value="YVTN repeat-like/Quinoprotein amine dehydrogenase"/>
    <property type="match status" value="1"/>
</dbReference>
<dbReference type="GO" id="GO:0034058">
    <property type="term" value="P:endosomal vesicle fusion"/>
    <property type="evidence" value="ECO:0007669"/>
    <property type="project" value="TreeGrafter"/>
</dbReference>
<name>A0AA88H5D3_NAELO</name>
<dbReference type="GO" id="GO:0005737">
    <property type="term" value="C:cytoplasm"/>
    <property type="evidence" value="ECO:0007669"/>
    <property type="project" value="UniProtKB-SubCell"/>
</dbReference>
<feature type="compositionally biased region" description="Low complexity" evidence="6">
    <location>
        <begin position="233"/>
        <end position="247"/>
    </location>
</feature>
<dbReference type="GeneID" id="68102213"/>
<dbReference type="PROSITE" id="PS50219">
    <property type="entry name" value="CNH"/>
    <property type="match status" value="1"/>
</dbReference>
<dbReference type="EMBL" id="PYSW02000003">
    <property type="protein sequence ID" value="KAG2393182.1"/>
    <property type="molecule type" value="Genomic_DNA"/>
</dbReference>
<dbReference type="InterPro" id="IPR000547">
    <property type="entry name" value="Clathrin_H-chain/VPS_repeat"/>
</dbReference>
<dbReference type="InterPro" id="IPR019452">
    <property type="entry name" value="VPS39/TGF_beta_rcpt-assoc_1"/>
</dbReference>
<dbReference type="InterPro" id="IPR019453">
    <property type="entry name" value="VPS39/TGFA1_Znf"/>
</dbReference>
<dbReference type="PANTHER" id="PTHR12894:SF27">
    <property type="entry name" value="TRANSFORMING GROWTH FACTOR-BETA RECEPTOR-ASSOCIATED PROTEIN 1"/>
    <property type="match status" value="1"/>
</dbReference>
<organism evidence="8 9">
    <name type="scientific">Naegleria lovaniensis</name>
    <name type="common">Amoeba</name>
    <dbReference type="NCBI Taxonomy" id="51637"/>
    <lineage>
        <taxon>Eukaryota</taxon>
        <taxon>Discoba</taxon>
        <taxon>Heterolobosea</taxon>
        <taxon>Tetramitia</taxon>
        <taxon>Eutetramitia</taxon>
        <taxon>Vahlkampfiidae</taxon>
        <taxon>Naegleria</taxon>
    </lineage>
</organism>
<keyword evidence="3" id="KW-0963">Cytoplasm</keyword>
<proteinExistence type="predicted"/>
<dbReference type="PROSITE" id="PS50236">
    <property type="entry name" value="CHCR"/>
    <property type="match status" value="1"/>
</dbReference>
<dbReference type="InterPro" id="IPR036322">
    <property type="entry name" value="WD40_repeat_dom_sf"/>
</dbReference>
<dbReference type="GO" id="GO:0006914">
    <property type="term" value="P:autophagy"/>
    <property type="evidence" value="ECO:0007669"/>
    <property type="project" value="TreeGrafter"/>
</dbReference>
<evidence type="ECO:0000259" key="7">
    <source>
        <dbReference type="PROSITE" id="PS50219"/>
    </source>
</evidence>
<feature type="repeat" description="CHCR" evidence="5">
    <location>
        <begin position="798"/>
        <end position="981"/>
    </location>
</feature>
<evidence type="ECO:0000256" key="6">
    <source>
        <dbReference type="SAM" id="MobiDB-lite"/>
    </source>
</evidence>
<evidence type="ECO:0000313" key="9">
    <source>
        <dbReference type="Proteomes" id="UP000816034"/>
    </source>
</evidence>
<gene>
    <name evidence="8" type="ORF">C9374_009759</name>
</gene>
<dbReference type="PANTHER" id="PTHR12894">
    <property type="entry name" value="CNH DOMAIN CONTAINING"/>
    <property type="match status" value="1"/>
</dbReference>
<evidence type="ECO:0000256" key="2">
    <source>
        <dbReference type="ARBA" id="ARBA00022448"/>
    </source>
</evidence>
<feature type="domain" description="CNH" evidence="7">
    <location>
        <begin position="282"/>
        <end position="641"/>
    </location>
</feature>
<dbReference type="InterPro" id="IPR001180">
    <property type="entry name" value="CNH_dom"/>
</dbReference>
<accession>A0AA88H5D3</accession>
<dbReference type="Proteomes" id="UP000816034">
    <property type="component" value="Unassembled WGS sequence"/>
</dbReference>
<comment type="caution">
    <text evidence="8">The sequence shown here is derived from an EMBL/GenBank/DDBJ whole genome shotgun (WGS) entry which is preliminary data.</text>
</comment>
<dbReference type="AlphaFoldDB" id="A0AA88H5D3"/>
<evidence type="ECO:0000256" key="3">
    <source>
        <dbReference type="ARBA" id="ARBA00022490"/>
    </source>
</evidence>
<comment type="subcellular location">
    <subcellularLocation>
        <location evidence="1">Cytoplasm</location>
    </subcellularLocation>
</comment>
<keyword evidence="9" id="KW-1185">Reference proteome</keyword>
<sequence length="1186" mass="136417">MKRLILSSHGLNKTLSSSLCPTFAFSSAILKVRNGNLRDLYCAERTSCNNNVGLININSNNLQGRSYHCNTKCKAAATKKNEPSEDEEEFEAKFLLHFGGLTIPFAEKPKNIEELKELVATGLSIQHNKDCIKFFEIDEKNFEKQLAGWTKVKKEVTDLDKFDGVSIQAVLKIMVHPYSFLQLKDPFYIYLHDIKTSDDISRALHTYTWRYKYCYVDKISVPSESSASTDVGTPANSTTATTPSPSTQKEIKKHTILKLIDGGKPIGEMEKAILIEDFGSYETKVASMVSADKYLWIGGHDGRLYMFTINEQMDTTGIKYSVALFKKKLVTTKKAITSLQVDPPHKKLFALVDNTVCVYDMTTLLHLETLEATKGTQSYAINKNYSHELVAVVKRKLIVYDYREQMELVREIKVPGNDNVIGIEWMKKTICLGFKNRHIMMNYQTGEIDEDLQKLQLTNIISDEYSMYGCFVKIIGTTSGIQWKETPTVVSICFPFLLGISKGSIEVYNMYEKKFDETIVNDKATISSDHMQKVFISNKKTVSLLTPKPIDQHITDLIDKMRLLEAFGLFEKTFQGTKKEKERKLFMYEQQAGFACFFRTRFKEAFAHFNKSRIDPREILFYFKDLIEPQTNFVPQKARGDLRDKIKNAMEQEGEETTPLKIDVRIKNAKKALQEFLEKCRKMRVDEFGLDQLAAIDYALANLYLNEFKKYGQLKTLLRSENHLRLENGEILFKHNARYLAFLYYSKNEYRKALQILKELGEGTRMETTTVTNGVEESIELLSENEDEDLVMEYAAWVFEADESSAIQIFTSRMRKKKINPHRVLSFLAQYPKDLERSYLEYVIVIERNCEEKFHTALILNYIDAIIVLKPAKYLPFGVRLEAGKETGLLGQIRARLIHLLKHTNFFNKYRVLSKLQKTNLYEETLILYRKVQNHNAALKLLVHKIQDLEWAERYCVDCYLQMLEEMHLKEEAELKEVIRQRHLQAAGIAADNIHNDKDDKKNMLKKDISLQIYNPLLLTLLNICWYPDSGFPKNESFAIHILTTHAKSIDPMKALEILPTDLLVSKVADFLRQAMQSSLDVARNVQVIYNMSKIRHVQTKVELAKGNARRVLIGEEQGNKCASCGKSIDACSVFVVLPDLSYVHFKCVNKHSINIHPVTGRNFKNFPVNFDDISEAAILNPPYQY</sequence>
<protein>
    <recommendedName>
        <fullName evidence="7">CNH domain-containing protein</fullName>
    </recommendedName>
</protein>
<evidence type="ECO:0000313" key="8">
    <source>
        <dbReference type="EMBL" id="KAG2393182.1"/>
    </source>
</evidence>
<dbReference type="Pfam" id="PF10367">
    <property type="entry name" value="zf-Vps39_C"/>
    <property type="match status" value="1"/>
</dbReference>
<keyword evidence="2" id="KW-0813">Transport</keyword>
<dbReference type="Pfam" id="PF00780">
    <property type="entry name" value="CNH"/>
    <property type="match status" value="1"/>
</dbReference>
<dbReference type="Pfam" id="PF10366">
    <property type="entry name" value="Vps39_1"/>
    <property type="match status" value="1"/>
</dbReference>
<evidence type="ECO:0000256" key="5">
    <source>
        <dbReference type="PROSITE-ProRule" id="PRU01006"/>
    </source>
</evidence>
<keyword evidence="4" id="KW-0653">Protein transport</keyword>
<dbReference type="GO" id="GO:0016020">
    <property type="term" value="C:membrane"/>
    <property type="evidence" value="ECO:0007669"/>
    <property type="project" value="TreeGrafter"/>
</dbReference>
<dbReference type="RefSeq" id="XP_044555076.1">
    <property type="nucleotide sequence ID" value="XM_044699981.1"/>
</dbReference>
<dbReference type="InterPro" id="IPR015943">
    <property type="entry name" value="WD40/YVTN_repeat-like_dom_sf"/>
</dbReference>
<evidence type="ECO:0000256" key="1">
    <source>
        <dbReference type="ARBA" id="ARBA00004496"/>
    </source>
</evidence>
<reference evidence="8 9" key="1">
    <citation type="journal article" date="2018" name="BMC Genomics">
        <title>The genome of Naegleria lovaniensis, the basis for a comparative approach to unravel pathogenicity factors of the human pathogenic amoeba N. fowleri.</title>
        <authorList>
            <person name="Liechti N."/>
            <person name="Schurch N."/>
            <person name="Bruggmann R."/>
            <person name="Wittwer M."/>
        </authorList>
    </citation>
    <scope>NUCLEOTIDE SEQUENCE [LARGE SCALE GENOMIC DNA]</scope>
    <source>
        <strain evidence="8 9">ATCC 30569</strain>
    </source>
</reference>
<dbReference type="GO" id="GO:0006886">
    <property type="term" value="P:intracellular protein transport"/>
    <property type="evidence" value="ECO:0007669"/>
    <property type="project" value="UniProtKB-UniRule"/>
</dbReference>
<feature type="region of interest" description="Disordered" evidence="6">
    <location>
        <begin position="225"/>
        <end position="247"/>
    </location>
</feature>
<dbReference type="InterPro" id="IPR032914">
    <property type="entry name" value="Vam6/VPS39/TRAP1"/>
</dbReference>